<dbReference type="Proteomes" id="UP000371977">
    <property type="component" value="Unassembled WGS sequence"/>
</dbReference>
<organism evidence="1 2">
    <name type="scientific">Weissella muntiaci</name>
    <dbReference type="NCBI Taxonomy" id="2508881"/>
    <lineage>
        <taxon>Bacteria</taxon>
        <taxon>Bacillati</taxon>
        <taxon>Bacillota</taxon>
        <taxon>Bacilli</taxon>
        <taxon>Lactobacillales</taxon>
        <taxon>Lactobacillaceae</taxon>
        <taxon>Weissella</taxon>
    </lineage>
</organism>
<evidence type="ECO:0000313" key="1">
    <source>
        <dbReference type="EMBL" id="TYC47763.1"/>
    </source>
</evidence>
<dbReference type="EMBL" id="SDGZ01000033">
    <property type="protein sequence ID" value="TYC47763.1"/>
    <property type="molecule type" value="Genomic_DNA"/>
</dbReference>
<reference evidence="1 2" key="1">
    <citation type="submission" date="2019-01" db="EMBL/GenBank/DDBJ databases">
        <title>Weissella sp. nov., a novel lactic acid bacterium isolated from animal feces.</title>
        <authorList>
            <person name="Wang L.-T."/>
        </authorList>
    </citation>
    <scope>NUCLEOTIDE SEQUENCE [LARGE SCALE GENOMIC DNA]</scope>
    <source>
        <strain evidence="1 2">8H-2</strain>
    </source>
</reference>
<name>A0A6C2C2P6_9LACO</name>
<comment type="caution">
    <text evidence="1">The sequence shown here is derived from an EMBL/GenBank/DDBJ whole genome shotgun (WGS) entry which is preliminary data.</text>
</comment>
<evidence type="ECO:0000313" key="2">
    <source>
        <dbReference type="Proteomes" id="UP000371977"/>
    </source>
</evidence>
<protein>
    <submittedName>
        <fullName evidence="1">YxeA family protein</fullName>
    </submittedName>
</protein>
<gene>
    <name evidence="1" type="ORF">ESZ50_11410</name>
</gene>
<dbReference type="Pfam" id="PF06486">
    <property type="entry name" value="DUF1093"/>
    <property type="match status" value="1"/>
</dbReference>
<dbReference type="Gene3D" id="2.40.50.480">
    <property type="match status" value="1"/>
</dbReference>
<dbReference type="InterPro" id="IPR036166">
    <property type="entry name" value="YxeA-like_sf"/>
</dbReference>
<dbReference type="NCBIfam" id="TIGR01655">
    <property type="entry name" value="yxeA_fam"/>
    <property type="match status" value="1"/>
</dbReference>
<dbReference type="SUPFAM" id="SSF159121">
    <property type="entry name" value="BC4932-like"/>
    <property type="match status" value="1"/>
</dbReference>
<dbReference type="RefSeq" id="WP_148624086.1">
    <property type="nucleotide sequence ID" value="NZ_SDGZ01000033.1"/>
</dbReference>
<accession>A0A6C2C2P6</accession>
<sequence length="116" mass="13593">MKKIIFWIIAFITIIGVAGFTFYKVNYGGTDYYVQILKDGKKSNETDDSGKTFHMYEYEEKAFDDRGESKNIKFNADHNLKHNAYLKVTYNKKKGVTNWEKVEKSKIPQKALEHLK</sequence>
<dbReference type="PANTHER" id="PTHR36433">
    <property type="entry name" value="HYPOTHETICAL CYTOSOLIC PROTEIN"/>
    <property type="match status" value="1"/>
</dbReference>
<dbReference type="AlphaFoldDB" id="A0A6C2C2P6"/>
<proteinExistence type="predicted"/>
<keyword evidence="2" id="KW-1185">Reference proteome</keyword>
<dbReference type="OrthoDB" id="8719215at2"/>
<dbReference type="PANTHER" id="PTHR36433:SF2">
    <property type="entry name" value="YXEA FAMILY PROTEIN"/>
    <property type="match status" value="1"/>
</dbReference>
<dbReference type="InterPro" id="IPR006542">
    <property type="entry name" value="DUF1093"/>
</dbReference>